<dbReference type="GO" id="GO:0000340">
    <property type="term" value="F:RNA 7-methylguanosine cap binding"/>
    <property type="evidence" value="ECO:0007669"/>
    <property type="project" value="UniProtKB-UniRule"/>
</dbReference>
<keyword evidence="7" id="KW-0963">Cytoplasm</keyword>
<evidence type="ECO:0000256" key="5">
    <source>
        <dbReference type="ARBA" id="ARBA00012520"/>
    </source>
</evidence>
<evidence type="ECO:0000313" key="18">
    <source>
        <dbReference type="EMBL" id="ERL93271.1"/>
    </source>
</evidence>
<reference evidence="18 19" key="1">
    <citation type="journal article" date="2013" name="Genome Biol.">
        <title>Draft genome of the mountain pine beetle, Dendroctonus ponderosae Hopkins, a major forest pest.</title>
        <authorList>
            <person name="Keeling C.I."/>
            <person name="Yuen M.M."/>
            <person name="Liao N.Y."/>
            <person name="Docking T.R."/>
            <person name="Chan S.K."/>
            <person name="Taylor G.A."/>
            <person name="Palmquist D.L."/>
            <person name="Jackman S.D."/>
            <person name="Nguyen A."/>
            <person name="Li M."/>
            <person name="Henderson H."/>
            <person name="Janes J.K."/>
            <person name="Zhao Y."/>
            <person name="Pandoh P."/>
            <person name="Moore R."/>
            <person name="Sperling F.A."/>
            <person name="Huber D.P."/>
            <person name="Birol I."/>
            <person name="Jones S.J."/>
            <person name="Bohlmann J."/>
        </authorList>
    </citation>
    <scope>NUCLEOTIDE SEQUENCE</scope>
</reference>
<dbReference type="FunFam" id="3.30.200.40:FF:000001">
    <property type="entry name" value="m7GpppX diphosphatase"/>
    <property type="match status" value="1"/>
</dbReference>
<comment type="function">
    <text evidence="15">Decapping scavenger enzyme that catalyzes the cleavage of a residual cap structure following the degradation of mRNAs by the 3'-&gt;5' exosome-mediated mRNA decay pathway.</text>
</comment>
<dbReference type="PIRSF" id="PIRSF028973">
    <property type="entry name" value="Scavenger_mRNA_decap_enz"/>
    <property type="match status" value="1"/>
</dbReference>
<evidence type="ECO:0000256" key="10">
    <source>
        <dbReference type="ARBA" id="ARBA00022801"/>
    </source>
</evidence>
<keyword evidence="11" id="KW-0007">Acetylation</keyword>
<dbReference type="STRING" id="77166.U4USW6"/>
<comment type="subunit">
    <text evidence="4">Homodimer. Associates with components of the exosome multienzyme ribonuclease complex, such as EXOSC3 and EXOSC4. Interacts with NDOR1.</text>
</comment>
<dbReference type="SUPFAM" id="SSF102860">
    <property type="entry name" value="mRNA decapping enzyme DcpS N-terminal domain"/>
    <property type="match status" value="1"/>
</dbReference>
<accession>U4USW6</accession>
<dbReference type="InterPro" id="IPR011145">
    <property type="entry name" value="Scavenger_mRNA_decap_enz_N"/>
</dbReference>
<evidence type="ECO:0000256" key="12">
    <source>
        <dbReference type="ARBA" id="ARBA00023187"/>
    </source>
</evidence>
<keyword evidence="13 15" id="KW-0539">Nucleus</keyword>
<dbReference type="GO" id="GO:0140932">
    <property type="term" value="F:5'-(N(7)-methyl 5'-triphosphoguanosine)-[mRNA] diphosphatase activity"/>
    <property type="evidence" value="ECO:0007669"/>
    <property type="project" value="UniProtKB-EC"/>
</dbReference>
<dbReference type="GO" id="GO:0000932">
    <property type="term" value="C:P-body"/>
    <property type="evidence" value="ECO:0007669"/>
    <property type="project" value="TreeGrafter"/>
</dbReference>
<feature type="binding site" evidence="17">
    <location>
        <position position="223"/>
    </location>
    <ligand>
        <name>substrate</name>
    </ligand>
</feature>
<feature type="binding site" evidence="17">
    <location>
        <begin position="283"/>
        <end position="294"/>
    </location>
    <ligand>
        <name>substrate</name>
    </ligand>
</feature>
<dbReference type="AlphaFoldDB" id="U4USW6"/>
<evidence type="ECO:0000256" key="2">
    <source>
        <dbReference type="ARBA" id="ARBA00004496"/>
    </source>
</evidence>
<feature type="binding site" evidence="17">
    <location>
        <position position="201"/>
    </location>
    <ligand>
        <name>substrate</name>
    </ligand>
</feature>
<dbReference type="GO" id="GO:0006397">
    <property type="term" value="P:mRNA processing"/>
    <property type="evidence" value="ECO:0007669"/>
    <property type="project" value="UniProtKB-KW"/>
</dbReference>
<comment type="subcellular location">
    <subcellularLocation>
        <location evidence="2">Cytoplasm</location>
    </subcellularLocation>
    <subcellularLocation>
        <location evidence="1 15">Nucleus</location>
    </subcellularLocation>
</comment>
<dbReference type="InterPro" id="IPR036265">
    <property type="entry name" value="HIT-like_sf"/>
</dbReference>
<evidence type="ECO:0000256" key="3">
    <source>
        <dbReference type="ARBA" id="ARBA00010208"/>
    </source>
</evidence>
<proteinExistence type="inferred from homology"/>
<keyword evidence="8" id="KW-0597">Phosphoprotein</keyword>
<name>U4USW6_DENPD</name>
<protein>
    <recommendedName>
        <fullName evidence="6 15">m7GpppX diphosphatase</fullName>
        <ecNumber evidence="5 15">3.6.1.59</ecNumber>
    </recommendedName>
</protein>
<dbReference type="Gene3D" id="3.30.200.40">
    <property type="entry name" value="Scavenger mRNA decapping enzyme, N-terminal domain"/>
    <property type="match status" value="1"/>
</dbReference>
<dbReference type="GO" id="GO:0005634">
    <property type="term" value="C:nucleus"/>
    <property type="evidence" value="ECO:0007669"/>
    <property type="project" value="UniProtKB-SubCell"/>
</dbReference>
<feature type="active site" description="Nucleophile" evidence="16">
    <location>
        <position position="292"/>
    </location>
</feature>
<dbReference type="FunFam" id="3.30.428.10:FF:000006">
    <property type="entry name" value="m7GpppX diphosphatase"/>
    <property type="match status" value="1"/>
</dbReference>
<dbReference type="PANTHER" id="PTHR12978:SF0">
    <property type="entry name" value="M7GPPPX DIPHOSPHATASE"/>
    <property type="match status" value="1"/>
</dbReference>
<dbReference type="PANTHER" id="PTHR12978">
    <property type="entry name" value="HISTIDINE TRIAD HIT PROTEIN MEMBER"/>
    <property type="match status" value="1"/>
</dbReference>
<dbReference type="Gene3D" id="3.30.428.10">
    <property type="entry name" value="HIT-like"/>
    <property type="match status" value="1"/>
</dbReference>
<dbReference type="OrthoDB" id="10264956at2759"/>
<evidence type="ECO:0000256" key="14">
    <source>
        <dbReference type="ARBA" id="ARBA00048222"/>
    </source>
</evidence>
<keyword evidence="9 15" id="KW-0507">mRNA processing</keyword>
<feature type="binding site" evidence="17">
    <location>
        <position position="221"/>
    </location>
    <ligand>
        <name>substrate</name>
    </ligand>
</feature>
<evidence type="ECO:0000256" key="17">
    <source>
        <dbReference type="PIRSR" id="PIRSR028973-2"/>
    </source>
</evidence>
<organism evidence="18 19">
    <name type="scientific">Dendroctonus ponderosae</name>
    <name type="common">Mountain pine beetle</name>
    <dbReference type="NCBI Taxonomy" id="77166"/>
    <lineage>
        <taxon>Eukaryota</taxon>
        <taxon>Metazoa</taxon>
        <taxon>Ecdysozoa</taxon>
        <taxon>Arthropoda</taxon>
        <taxon>Hexapoda</taxon>
        <taxon>Insecta</taxon>
        <taxon>Pterygota</taxon>
        <taxon>Neoptera</taxon>
        <taxon>Endopterygota</taxon>
        <taxon>Coleoptera</taxon>
        <taxon>Polyphaga</taxon>
        <taxon>Cucujiformia</taxon>
        <taxon>Curculionidae</taxon>
        <taxon>Scolytinae</taxon>
        <taxon>Dendroctonus</taxon>
    </lineage>
</organism>
<dbReference type="GO" id="GO:0008380">
    <property type="term" value="P:RNA splicing"/>
    <property type="evidence" value="ECO:0007669"/>
    <property type="project" value="UniProtKB-KW"/>
</dbReference>
<comment type="similarity">
    <text evidence="3 15">Belongs to the HIT family.</text>
</comment>
<evidence type="ECO:0000256" key="15">
    <source>
        <dbReference type="PIRNR" id="PIRNR028973"/>
    </source>
</evidence>
<evidence type="ECO:0000256" key="8">
    <source>
        <dbReference type="ARBA" id="ARBA00022553"/>
    </source>
</evidence>
<dbReference type="SUPFAM" id="SSF54197">
    <property type="entry name" value="HIT-like"/>
    <property type="match status" value="1"/>
</dbReference>
<keyword evidence="10 15" id="KW-0378">Hydrolase</keyword>
<dbReference type="EC" id="3.6.1.59" evidence="5 15"/>
<evidence type="ECO:0000256" key="9">
    <source>
        <dbReference type="ARBA" id="ARBA00022664"/>
    </source>
</evidence>
<evidence type="ECO:0000313" key="19">
    <source>
        <dbReference type="Proteomes" id="UP000030742"/>
    </source>
</evidence>
<dbReference type="Pfam" id="PF05652">
    <property type="entry name" value="DcpS"/>
    <property type="match status" value="1"/>
</dbReference>
<evidence type="ECO:0000256" key="4">
    <source>
        <dbReference type="ARBA" id="ARBA00011140"/>
    </source>
</evidence>
<comment type="catalytic activity">
    <reaction evidence="14 15">
        <text>a 5'-end (N(7)-methyl 5'-triphosphoguanosine)-ribonucleoside in mRNA + H2O = N(7)-methyl-GMP + a 5'-end diphospho-ribonucleoside in mRNA + 2 H(+)</text>
        <dbReference type="Rhea" id="RHEA:65388"/>
        <dbReference type="Rhea" id="RHEA-COMP:17165"/>
        <dbReference type="Rhea" id="RHEA-COMP:17167"/>
        <dbReference type="ChEBI" id="CHEBI:15377"/>
        <dbReference type="ChEBI" id="CHEBI:15378"/>
        <dbReference type="ChEBI" id="CHEBI:58285"/>
        <dbReference type="ChEBI" id="CHEBI:156461"/>
        <dbReference type="ChEBI" id="CHEBI:167616"/>
        <dbReference type="EC" id="3.6.1.59"/>
    </reaction>
</comment>
<evidence type="ECO:0000256" key="1">
    <source>
        <dbReference type="ARBA" id="ARBA00004123"/>
    </source>
</evidence>
<dbReference type="EMBL" id="KB632352">
    <property type="protein sequence ID" value="ERL93271.1"/>
    <property type="molecule type" value="Genomic_DNA"/>
</dbReference>
<evidence type="ECO:0000256" key="6">
    <source>
        <dbReference type="ARBA" id="ARBA00015636"/>
    </source>
</evidence>
<evidence type="ECO:0000256" key="16">
    <source>
        <dbReference type="PIRSR" id="PIRSR028973-1"/>
    </source>
</evidence>
<gene>
    <name evidence="18" type="ORF">D910_10567</name>
</gene>
<dbReference type="Proteomes" id="UP000030742">
    <property type="component" value="Unassembled WGS sequence"/>
</dbReference>
<evidence type="ECO:0000256" key="11">
    <source>
        <dbReference type="ARBA" id="ARBA00022990"/>
    </source>
</evidence>
<feature type="binding site" evidence="17">
    <location>
        <position position="191"/>
    </location>
    <ligand>
        <name>substrate</name>
    </ligand>
</feature>
<evidence type="ECO:0000256" key="7">
    <source>
        <dbReference type="ARBA" id="ARBA00022490"/>
    </source>
</evidence>
<evidence type="ECO:0000256" key="13">
    <source>
        <dbReference type="ARBA" id="ARBA00023242"/>
    </source>
</evidence>
<dbReference type="Pfam" id="PF11969">
    <property type="entry name" value="DcpS_C"/>
    <property type="match status" value="1"/>
</dbReference>
<dbReference type="GO" id="GO:0000290">
    <property type="term" value="P:deadenylation-dependent decapping of nuclear-transcribed mRNA"/>
    <property type="evidence" value="ECO:0007669"/>
    <property type="project" value="UniProtKB-UniRule"/>
</dbReference>
<dbReference type="InterPro" id="IPR008594">
    <property type="entry name" value="DcpS/DCS2"/>
</dbReference>
<sequence>MYLLYREWQQCVYSLSSQLFCFLRTMAADQVDNSENGGVCPAKKQKHDKDATESVHNHLKDLSGFQLDTVLLNNTSRKTVCLKGSFKSQEGDALVILEKTAFSAENLTPTSEYFTEKSYLEKVFHNDAYGNYTCFPVPELNSVKTTIIHPATEKHIIKYSSQNSYMLDETPDIYNNIVVPHITSDKFDLQWVYNIIDHKSESDRILVEDTDPINGFVVVPDLKWNGDLETLYFLAICNRRELKSIRDLTAEHLPLLNNIKATTINAIKSKYGLDGSQLRIYLHYQPSFYHLHIHFTYLRHEAPGILAERAHLLTTVISNLELISDYYQKATIPFVVRENDSLFEELAKQNLLKKRDGKQIP</sequence>
<keyword evidence="12" id="KW-0508">mRNA splicing</keyword>